<protein>
    <submittedName>
        <fullName evidence="1">Uncharacterized protein</fullName>
    </submittedName>
</protein>
<dbReference type="EMBL" id="LAZR01030280">
    <property type="protein sequence ID" value="KKL57102.1"/>
    <property type="molecule type" value="Genomic_DNA"/>
</dbReference>
<evidence type="ECO:0000313" key="1">
    <source>
        <dbReference type="EMBL" id="KKL57102.1"/>
    </source>
</evidence>
<name>A0A0F9G135_9ZZZZ</name>
<sequence>MACVVFNLKKRPTQADGSKCITCGDNVYGSAAELILIADNGKEVGTLEGQICGSCADVIDIDQLRETI</sequence>
<accession>A0A0F9G135</accession>
<dbReference type="AlphaFoldDB" id="A0A0F9G135"/>
<comment type="caution">
    <text evidence="1">The sequence shown here is derived from an EMBL/GenBank/DDBJ whole genome shotgun (WGS) entry which is preliminary data.</text>
</comment>
<organism evidence="1">
    <name type="scientific">marine sediment metagenome</name>
    <dbReference type="NCBI Taxonomy" id="412755"/>
    <lineage>
        <taxon>unclassified sequences</taxon>
        <taxon>metagenomes</taxon>
        <taxon>ecological metagenomes</taxon>
    </lineage>
</organism>
<proteinExistence type="predicted"/>
<reference evidence="1" key="1">
    <citation type="journal article" date="2015" name="Nature">
        <title>Complex archaea that bridge the gap between prokaryotes and eukaryotes.</title>
        <authorList>
            <person name="Spang A."/>
            <person name="Saw J.H."/>
            <person name="Jorgensen S.L."/>
            <person name="Zaremba-Niedzwiedzka K."/>
            <person name="Martijn J."/>
            <person name="Lind A.E."/>
            <person name="van Eijk R."/>
            <person name="Schleper C."/>
            <person name="Guy L."/>
            <person name="Ettema T.J."/>
        </authorList>
    </citation>
    <scope>NUCLEOTIDE SEQUENCE</scope>
</reference>
<gene>
    <name evidence="1" type="ORF">LCGC14_2238790</name>
</gene>